<reference evidence="3" key="1">
    <citation type="submission" date="2022-01" db="UniProtKB">
        <authorList>
            <consortium name="EnsemblMetazoa"/>
        </authorList>
    </citation>
    <scope>IDENTIFICATION</scope>
</reference>
<evidence type="ECO:0000256" key="2">
    <source>
        <dbReference type="SAM" id="SignalP"/>
    </source>
</evidence>
<feature type="compositionally biased region" description="Basic and acidic residues" evidence="1">
    <location>
        <begin position="119"/>
        <end position="130"/>
    </location>
</feature>
<dbReference type="KEGG" id="clec:106672418"/>
<dbReference type="RefSeq" id="XP_014259311.1">
    <property type="nucleotide sequence ID" value="XM_014403825.1"/>
</dbReference>
<keyword evidence="2" id="KW-0732">Signal</keyword>
<evidence type="ECO:0000313" key="3">
    <source>
        <dbReference type="EnsemblMetazoa" id="XP_014259311.1"/>
    </source>
</evidence>
<dbReference type="GeneID" id="106672418"/>
<dbReference type="AlphaFoldDB" id="A0A8I6S7L4"/>
<protein>
    <submittedName>
        <fullName evidence="3">Uncharacterized protein</fullName>
    </submittedName>
</protein>
<organism evidence="3 4">
    <name type="scientific">Cimex lectularius</name>
    <name type="common">Bed bug</name>
    <name type="synonym">Acanthia lectularia</name>
    <dbReference type="NCBI Taxonomy" id="79782"/>
    <lineage>
        <taxon>Eukaryota</taxon>
        <taxon>Metazoa</taxon>
        <taxon>Ecdysozoa</taxon>
        <taxon>Arthropoda</taxon>
        <taxon>Hexapoda</taxon>
        <taxon>Insecta</taxon>
        <taxon>Pterygota</taxon>
        <taxon>Neoptera</taxon>
        <taxon>Paraneoptera</taxon>
        <taxon>Hemiptera</taxon>
        <taxon>Heteroptera</taxon>
        <taxon>Panheteroptera</taxon>
        <taxon>Cimicomorpha</taxon>
        <taxon>Cimicidae</taxon>
        <taxon>Cimex</taxon>
    </lineage>
</organism>
<sequence length="250" mass="27597">MFEAYVLVIKYLIFALAGCATAGPVEECPILQTTDVATPCHLKVDPSLQDEPVPPFVYALNLPQRTSATPCPVLQTVDVEAACYVPPKSSNDPAFVLTVSLPPDADHIDDSPSGIRKLKEAQRKAKEHTARKPAKFSQSSPELTQAVFHPQPSLPKFTDVKESPDQDLKLPTKQMSSFSKDPISVPEFDPEPASSPFFNYSPKDQTSHLFKMDVSHLHEKNNGGKAVQLPSVVLYQKKPQDIYGLPYLKR</sequence>
<accession>A0A8I6S7L4</accession>
<keyword evidence="4" id="KW-1185">Reference proteome</keyword>
<dbReference type="Proteomes" id="UP000494040">
    <property type="component" value="Unassembled WGS sequence"/>
</dbReference>
<feature type="signal peptide" evidence="2">
    <location>
        <begin position="1"/>
        <end position="22"/>
    </location>
</feature>
<name>A0A8I6S7L4_CIMLE</name>
<evidence type="ECO:0000313" key="4">
    <source>
        <dbReference type="Proteomes" id="UP000494040"/>
    </source>
</evidence>
<feature type="region of interest" description="Disordered" evidence="1">
    <location>
        <begin position="119"/>
        <end position="145"/>
    </location>
</feature>
<dbReference type="EnsemblMetazoa" id="XM_014403825.1">
    <property type="protein sequence ID" value="XP_014259311.1"/>
    <property type="gene ID" value="LOC106672418"/>
</dbReference>
<evidence type="ECO:0000256" key="1">
    <source>
        <dbReference type="SAM" id="MobiDB-lite"/>
    </source>
</evidence>
<feature type="chain" id="PRO_5035311577" evidence="2">
    <location>
        <begin position="23"/>
        <end position="250"/>
    </location>
</feature>
<proteinExistence type="predicted"/>